<dbReference type="Pfam" id="PF00692">
    <property type="entry name" value="dUTPase"/>
    <property type="match status" value="1"/>
</dbReference>
<dbReference type="Gene3D" id="3.40.1090.10">
    <property type="entry name" value="Cytosolic phospholipase A2 catalytic domain"/>
    <property type="match status" value="1"/>
</dbReference>
<evidence type="ECO:0000256" key="3">
    <source>
        <dbReference type="PROSITE-ProRule" id="PRU01161"/>
    </source>
</evidence>
<dbReference type="InterPro" id="IPR029054">
    <property type="entry name" value="dUTPase-like"/>
</dbReference>
<dbReference type="RefSeq" id="XP_019055361.1">
    <property type="nucleotide sequence ID" value="XM_019199816.1"/>
</dbReference>
<dbReference type="PROSITE" id="PS51635">
    <property type="entry name" value="PNPLA"/>
    <property type="match status" value="1"/>
</dbReference>
<dbReference type="PANTHER" id="PTHR32176:SF92">
    <property type="entry name" value="XYLOSE ISOMERASE"/>
    <property type="match status" value="1"/>
</dbReference>
<dbReference type="KEGG" id="nnu:104609707"/>
<dbReference type="EC" id="3.1.1.-" evidence="4"/>
<dbReference type="InterPro" id="IPR002641">
    <property type="entry name" value="PNPLA_dom"/>
</dbReference>
<dbReference type="GO" id="GO:0016042">
    <property type="term" value="P:lipid catabolic process"/>
    <property type="evidence" value="ECO:0007669"/>
    <property type="project" value="UniProtKB-KW"/>
</dbReference>
<dbReference type="GeneID" id="104609707"/>
<dbReference type="SUPFAM" id="SSF52151">
    <property type="entry name" value="FabD/lysophospholipase-like"/>
    <property type="match status" value="1"/>
</dbReference>
<comment type="domain">
    <text evidence="4">The nitrogen atoms of the two glycine residues in the GGXR motif define the oxyanion hole, and stabilize the oxyanion that forms during the nucleophilic attack by the catalytic serine during substrate cleavage.</text>
</comment>
<dbReference type="PANTHER" id="PTHR32176">
    <property type="entry name" value="XYLOSE ISOMERASE"/>
    <property type="match status" value="1"/>
</dbReference>
<evidence type="ECO:0000313" key="6">
    <source>
        <dbReference type="Proteomes" id="UP000189703"/>
    </source>
</evidence>
<evidence type="ECO:0000256" key="4">
    <source>
        <dbReference type="RuleBase" id="RU361262"/>
    </source>
</evidence>
<evidence type="ECO:0000256" key="2">
    <source>
        <dbReference type="ARBA" id="ARBA00023098"/>
    </source>
</evidence>
<dbReference type="Proteomes" id="UP000189703">
    <property type="component" value="Unplaced"/>
</dbReference>
<comment type="similarity">
    <text evidence="1 4">Belongs to the patatin family.</text>
</comment>
<dbReference type="InParanoid" id="A0A1U8QB79"/>
<comment type="function">
    <text evidence="4">Lipolytic acyl hydrolase (LAH).</text>
</comment>
<organism evidence="6 7">
    <name type="scientific">Nelumbo nucifera</name>
    <name type="common">Sacred lotus</name>
    <dbReference type="NCBI Taxonomy" id="4432"/>
    <lineage>
        <taxon>Eukaryota</taxon>
        <taxon>Viridiplantae</taxon>
        <taxon>Streptophyta</taxon>
        <taxon>Embryophyta</taxon>
        <taxon>Tracheophyta</taxon>
        <taxon>Spermatophyta</taxon>
        <taxon>Magnoliopsida</taxon>
        <taxon>Proteales</taxon>
        <taxon>Nelumbonaceae</taxon>
        <taxon>Nelumbo</taxon>
    </lineage>
</organism>
<accession>A0A1U8QB79</accession>
<gene>
    <name evidence="7" type="primary">LOC104609707</name>
</gene>
<reference evidence="7" key="1">
    <citation type="submission" date="2025-08" db="UniProtKB">
        <authorList>
            <consortium name="RefSeq"/>
        </authorList>
    </citation>
    <scope>IDENTIFICATION</scope>
</reference>
<feature type="domain" description="PNPLA" evidence="5">
    <location>
        <begin position="1"/>
        <end position="108"/>
    </location>
</feature>
<keyword evidence="4" id="KW-0442">Lipid degradation</keyword>
<evidence type="ECO:0000256" key="1">
    <source>
        <dbReference type="ARBA" id="ARBA00010240"/>
    </source>
</evidence>
<sequence length="269" mass="30335">MGPFHDGKYLRQIVNEKLGSKLLEDTVANLVIPTFDIKNLQPVIFSTYEVFREEMESKTLEDICIGTSAAPIYLPAHGFKIKSSQGKETEFNLIDGCVFANNPARIAISEVYKELLADEGDNDRIMDFSSFRNFDNLLLLSLGTGTPRNERNYNAEQVSKWSTLTWAFNFSNFSSPIVDVISQASADMICKKAYNCTELSSEETGKYGSKWRRDEENESSSTFVTKLRLGMAWKHSIDVEDADYRAPVGVILFNHSDFTFQVKAGDRIA</sequence>
<dbReference type="eggNOG" id="KOG0513">
    <property type="taxonomic scope" value="Eukaryota"/>
</dbReference>
<keyword evidence="2 4" id="KW-0443">Lipid metabolism</keyword>
<dbReference type="InterPro" id="IPR016035">
    <property type="entry name" value="Acyl_Trfase/lysoPLipase"/>
</dbReference>
<dbReference type="AlphaFoldDB" id="A0A1U8QB79"/>
<comment type="caution">
    <text evidence="3">Lacks conserved residue(s) required for the propagation of feature annotation.</text>
</comment>
<dbReference type="OrthoDB" id="1658288at2759"/>
<evidence type="ECO:0000259" key="5">
    <source>
        <dbReference type="PROSITE" id="PS51635"/>
    </source>
</evidence>
<keyword evidence="6" id="KW-1185">Reference proteome</keyword>
<dbReference type="Gene3D" id="2.70.40.10">
    <property type="match status" value="1"/>
</dbReference>
<dbReference type="Pfam" id="PF01734">
    <property type="entry name" value="Patatin"/>
    <property type="match status" value="1"/>
</dbReference>
<dbReference type="InterPro" id="IPR036157">
    <property type="entry name" value="dUTPase-like_sf"/>
</dbReference>
<dbReference type="SUPFAM" id="SSF51283">
    <property type="entry name" value="dUTPase-like"/>
    <property type="match status" value="1"/>
</dbReference>
<keyword evidence="4" id="KW-0378">Hydrolase</keyword>
<proteinExistence type="inferred from homology"/>
<dbReference type="GO" id="GO:0016787">
    <property type="term" value="F:hydrolase activity"/>
    <property type="evidence" value="ECO:0007669"/>
    <property type="project" value="UniProtKB-KW"/>
</dbReference>
<evidence type="ECO:0000313" key="7">
    <source>
        <dbReference type="RefSeq" id="XP_019055361.1"/>
    </source>
</evidence>
<name>A0A1U8QB79_NELNU</name>
<protein>
    <recommendedName>
        <fullName evidence="4">Patatin</fullName>
        <ecNumber evidence="4">3.1.1.-</ecNumber>
    </recommendedName>
</protein>